<dbReference type="InterPro" id="IPR001223">
    <property type="entry name" value="Glyco_hydro18_cat"/>
</dbReference>
<evidence type="ECO:0000256" key="11">
    <source>
        <dbReference type="ARBA" id="ARBA00025727"/>
    </source>
</evidence>
<evidence type="ECO:0000256" key="6">
    <source>
        <dbReference type="ARBA" id="ARBA00022801"/>
    </source>
</evidence>
<organism evidence="15 16">
    <name type="scientific">Dichotomopilus funicola</name>
    <dbReference type="NCBI Taxonomy" id="1934379"/>
    <lineage>
        <taxon>Eukaryota</taxon>
        <taxon>Fungi</taxon>
        <taxon>Dikarya</taxon>
        <taxon>Ascomycota</taxon>
        <taxon>Pezizomycotina</taxon>
        <taxon>Sordariomycetes</taxon>
        <taxon>Sordariomycetidae</taxon>
        <taxon>Sordariales</taxon>
        <taxon>Chaetomiaceae</taxon>
        <taxon>Dichotomopilus</taxon>
    </lineage>
</organism>
<reference evidence="15" key="2">
    <citation type="submission" date="2023-05" db="EMBL/GenBank/DDBJ databases">
        <authorList>
            <consortium name="Lawrence Berkeley National Laboratory"/>
            <person name="Steindorff A."/>
            <person name="Hensen N."/>
            <person name="Bonometti L."/>
            <person name="Westerberg I."/>
            <person name="Brannstrom I.O."/>
            <person name="Guillou S."/>
            <person name="Cros-Aarteil S."/>
            <person name="Calhoun S."/>
            <person name="Haridas S."/>
            <person name="Kuo A."/>
            <person name="Mondo S."/>
            <person name="Pangilinan J."/>
            <person name="Riley R."/>
            <person name="Labutti K."/>
            <person name="Andreopoulos B."/>
            <person name="Lipzen A."/>
            <person name="Chen C."/>
            <person name="Yanf M."/>
            <person name="Daum C."/>
            <person name="Ng V."/>
            <person name="Clum A."/>
            <person name="Ohm R."/>
            <person name="Martin F."/>
            <person name="Silar P."/>
            <person name="Natvig D."/>
            <person name="Lalanne C."/>
            <person name="Gautier V."/>
            <person name="Ament-Velasquez S.L."/>
            <person name="Kruys A."/>
            <person name="Hutchinson M.I."/>
            <person name="Powell A.J."/>
            <person name="Barry K."/>
            <person name="Miller A.N."/>
            <person name="Grigoriev I.V."/>
            <person name="Debuchy R."/>
            <person name="Gladieux P."/>
            <person name="Thoren M.H."/>
            <person name="Johannesson H."/>
        </authorList>
    </citation>
    <scope>NUCLEOTIDE SEQUENCE</scope>
    <source>
        <strain evidence="15">CBS 141.50</strain>
    </source>
</reference>
<dbReference type="AlphaFoldDB" id="A0AAN6ZQ58"/>
<keyword evidence="7" id="KW-0146">Chitin degradation</keyword>
<dbReference type="GO" id="GO:0008061">
    <property type="term" value="F:chitin binding"/>
    <property type="evidence" value="ECO:0007669"/>
    <property type="project" value="UniProtKB-KW"/>
</dbReference>
<dbReference type="GO" id="GO:0005576">
    <property type="term" value="C:extracellular region"/>
    <property type="evidence" value="ECO:0007669"/>
    <property type="project" value="UniProtKB-SubCell"/>
</dbReference>
<evidence type="ECO:0000256" key="3">
    <source>
        <dbReference type="ARBA" id="ARBA00012729"/>
    </source>
</evidence>
<keyword evidence="9 12" id="KW-0326">Glycosidase</keyword>
<dbReference type="PANTHER" id="PTHR45708">
    <property type="entry name" value="ENDOCHITINASE"/>
    <property type="match status" value="1"/>
</dbReference>
<dbReference type="EMBL" id="MU853564">
    <property type="protein sequence ID" value="KAK4145944.1"/>
    <property type="molecule type" value="Genomic_DNA"/>
</dbReference>
<keyword evidence="4" id="KW-0964">Secreted</keyword>
<dbReference type="GO" id="GO:0006032">
    <property type="term" value="P:chitin catabolic process"/>
    <property type="evidence" value="ECO:0007669"/>
    <property type="project" value="UniProtKB-KW"/>
</dbReference>
<comment type="similarity">
    <text evidence="11">Belongs to the glycosyl hydrolase 18 family. Chitinase class III subfamily.</text>
</comment>
<keyword evidence="13" id="KW-0732">Signal</keyword>
<evidence type="ECO:0000256" key="9">
    <source>
        <dbReference type="ARBA" id="ARBA00023295"/>
    </source>
</evidence>
<dbReference type="Gene3D" id="3.20.20.80">
    <property type="entry name" value="Glycosidases"/>
    <property type="match status" value="1"/>
</dbReference>
<keyword evidence="5" id="KW-0147">Chitin-binding</keyword>
<keyword evidence="10" id="KW-0624">Polysaccharide degradation</keyword>
<dbReference type="InterPro" id="IPR045321">
    <property type="entry name" value="Cts1-like"/>
</dbReference>
<dbReference type="PANTHER" id="PTHR45708:SF49">
    <property type="entry name" value="ENDOCHITINASE"/>
    <property type="match status" value="1"/>
</dbReference>
<dbReference type="RefSeq" id="XP_062639315.1">
    <property type="nucleotide sequence ID" value="XM_062776490.1"/>
</dbReference>
<evidence type="ECO:0000256" key="13">
    <source>
        <dbReference type="SAM" id="SignalP"/>
    </source>
</evidence>
<reference evidence="15" key="1">
    <citation type="journal article" date="2023" name="Mol. Phylogenet. Evol.">
        <title>Genome-scale phylogeny and comparative genomics of the fungal order Sordariales.</title>
        <authorList>
            <person name="Hensen N."/>
            <person name="Bonometti L."/>
            <person name="Westerberg I."/>
            <person name="Brannstrom I.O."/>
            <person name="Guillou S."/>
            <person name="Cros-Aarteil S."/>
            <person name="Calhoun S."/>
            <person name="Haridas S."/>
            <person name="Kuo A."/>
            <person name="Mondo S."/>
            <person name="Pangilinan J."/>
            <person name="Riley R."/>
            <person name="LaButti K."/>
            <person name="Andreopoulos B."/>
            <person name="Lipzen A."/>
            <person name="Chen C."/>
            <person name="Yan M."/>
            <person name="Daum C."/>
            <person name="Ng V."/>
            <person name="Clum A."/>
            <person name="Steindorff A."/>
            <person name="Ohm R.A."/>
            <person name="Martin F."/>
            <person name="Silar P."/>
            <person name="Natvig D.O."/>
            <person name="Lalanne C."/>
            <person name="Gautier V."/>
            <person name="Ament-Velasquez S.L."/>
            <person name="Kruys A."/>
            <person name="Hutchinson M.I."/>
            <person name="Powell A.J."/>
            <person name="Barry K."/>
            <person name="Miller A.N."/>
            <person name="Grigoriev I.V."/>
            <person name="Debuchy R."/>
            <person name="Gladieux P."/>
            <person name="Hiltunen Thoren M."/>
            <person name="Johannesson H."/>
        </authorList>
    </citation>
    <scope>NUCLEOTIDE SEQUENCE</scope>
    <source>
        <strain evidence="15">CBS 141.50</strain>
    </source>
</reference>
<dbReference type="Pfam" id="PF00704">
    <property type="entry name" value="Glyco_hydro_18"/>
    <property type="match status" value="1"/>
</dbReference>
<dbReference type="InterPro" id="IPR050542">
    <property type="entry name" value="Glycosyl_Hydrlase18_Chitinase"/>
</dbReference>
<evidence type="ECO:0000256" key="7">
    <source>
        <dbReference type="ARBA" id="ARBA00023024"/>
    </source>
</evidence>
<gene>
    <name evidence="15" type="ORF">C8A04DRAFT_10171</name>
</gene>
<keyword evidence="16" id="KW-1185">Reference proteome</keyword>
<dbReference type="GeneID" id="87813103"/>
<dbReference type="InterPro" id="IPR017853">
    <property type="entry name" value="GH"/>
</dbReference>
<dbReference type="PROSITE" id="PS01095">
    <property type="entry name" value="GH18_1"/>
    <property type="match status" value="1"/>
</dbReference>
<dbReference type="EC" id="3.2.1.14" evidence="3"/>
<evidence type="ECO:0000313" key="16">
    <source>
        <dbReference type="Proteomes" id="UP001302676"/>
    </source>
</evidence>
<sequence length="337" mass="35678">MISQRVVAALGGLAASLPGALAGFNPSATDNIAIYWGQNSVNKQGGQLRLAEYCADSPINIIPLAFLNVIKNPTTVNFASASDNCTAFPDSQLLRCPQIEEDIQICQSLNKSILLSIGGATYTEGGFASAEEAQTWAATIWAMFGPAPPGFTDDSDSDVLRPFGNATVDGFDMDLEASSAHMAEFAGALRSNMDGSDAGKAGRKFLLSAAPQCPFPDAAMGEMLDAGGFDYVGVQFYNNYCAASAYQSGDQEPGQYNFETWDEWAKNVTTNPGIKVLVGLPGSSTAAGMGYVEGEQLQQMLAYSKKFESFGGVMSWDMSQVYANQGWLDSVVSALLG</sequence>
<keyword evidence="6 12" id="KW-0378">Hydrolase</keyword>
<feature type="chain" id="PRO_5042938069" description="chitinase" evidence="13">
    <location>
        <begin position="23"/>
        <end position="337"/>
    </location>
</feature>
<comment type="catalytic activity">
    <reaction evidence="1">
        <text>Random endo-hydrolysis of N-acetyl-beta-D-glucosaminide (1-&gt;4)-beta-linkages in chitin and chitodextrins.</text>
        <dbReference type="EC" id="3.2.1.14"/>
    </reaction>
</comment>
<dbReference type="InterPro" id="IPR001579">
    <property type="entry name" value="Glyco_hydro_18_chit_AS"/>
</dbReference>
<evidence type="ECO:0000259" key="14">
    <source>
        <dbReference type="PROSITE" id="PS51910"/>
    </source>
</evidence>
<feature type="signal peptide" evidence="13">
    <location>
        <begin position="1"/>
        <end position="22"/>
    </location>
</feature>
<evidence type="ECO:0000256" key="8">
    <source>
        <dbReference type="ARBA" id="ARBA00023277"/>
    </source>
</evidence>
<dbReference type="CDD" id="cd02877">
    <property type="entry name" value="GH18_hevamine_XipI_class_III"/>
    <property type="match status" value="1"/>
</dbReference>
<protein>
    <recommendedName>
        <fullName evidence="3">chitinase</fullName>
        <ecNumber evidence="3">3.2.1.14</ecNumber>
    </recommendedName>
</protein>
<evidence type="ECO:0000256" key="4">
    <source>
        <dbReference type="ARBA" id="ARBA00022525"/>
    </source>
</evidence>
<dbReference type="GO" id="GO:0008843">
    <property type="term" value="F:endochitinase activity"/>
    <property type="evidence" value="ECO:0007669"/>
    <property type="project" value="UniProtKB-EC"/>
</dbReference>
<evidence type="ECO:0000256" key="1">
    <source>
        <dbReference type="ARBA" id="ARBA00000822"/>
    </source>
</evidence>
<dbReference type="PROSITE" id="PS51910">
    <property type="entry name" value="GH18_2"/>
    <property type="match status" value="1"/>
</dbReference>
<evidence type="ECO:0000256" key="5">
    <source>
        <dbReference type="ARBA" id="ARBA00022669"/>
    </source>
</evidence>
<feature type="domain" description="GH18" evidence="14">
    <location>
        <begin position="30"/>
        <end position="337"/>
    </location>
</feature>
<evidence type="ECO:0000313" key="15">
    <source>
        <dbReference type="EMBL" id="KAK4145944.1"/>
    </source>
</evidence>
<evidence type="ECO:0000256" key="2">
    <source>
        <dbReference type="ARBA" id="ARBA00004613"/>
    </source>
</evidence>
<evidence type="ECO:0000256" key="10">
    <source>
        <dbReference type="ARBA" id="ARBA00023326"/>
    </source>
</evidence>
<dbReference type="SUPFAM" id="SSF51445">
    <property type="entry name" value="(Trans)glycosidases"/>
    <property type="match status" value="1"/>
</dbReference>
<comment type="subcellular location">
    <subcellularLocation>
        <location evidence="2">Secreted</location>
    </subcellularLocation>
</comment>
<dbReference type="GO" id="GO:0000272">
    <property type="term" value="P:polysaccharide catabolic process"/>
    <property type="evidence" value="ECO:0007669"/>
    <property type="project" value="UniProtKB-KW"/>
</dbReference>
<accession>A0AAN6ZQ58</accession>
<name>A0AAN6ZQ58_9PEZI</name>
<dbReference type="Proteomes" id="UP001302676">
    <property type="component" value="Unassembled WGS sequence"/>
</dbReference>
<evidence type="ECO:0000256" key="12">
    <source>
        <dbReference type="RuleBase" id="RU000489"/>
    </source>
</evidence>
<keyword evidence="8" id="KW-0119">Carbohydrate metabolism</keyword>
<comment type="caution">
    <text evidence="15">The sequence shown here is derived from an EMBL/GenBank/DDBJ whole genome shotgun (WGS) entry which is preliminary data.</text>
</comment>
<proteinExistence type="inferred from homology"/>